<dbReference type="PIRSF" id="PIRSF014972">
    <property type="entry name" value="FlK"/>
    <property type="match status" value="1"/>
</dbReference>
<evidence type="ECO:0000313" key="4">
    <source>
        <dbReference type="EMBL" id="HEB95529.1"/>
    </source>
</evidence>
<dbReference type="SUPFAM" id="SSF54637">
    <property type="entry name" value="Thioesterase/thiol ester dehydrase-isomerase"/>
    <property type="match status" value="1"/>
</dbReference>
<proteinExistence type="predicted"/>
<feature type="binding site" evidence="2">
    <location>
        <position position="62"/>
    </location>
    <ligand>
        <name>CoA</name>
        <dbReference type="ChEBI" id="CHEBI:57287"/>
    </ligand>
</feature>
<name>A0A831RN31_9GAMM</name>
<dbReference type="PANTHER" id="PTHR36934">
    <property type="entry name" value="BLR0278 PROTEIN"/>
    <property type="match status" value="1"/>
</dbReference>
<feature type="active site" evidence="1">
    <location>
        <position position="35"/>
    </location>
</feature>
<feature type="active site" evidence="1">
    <location>
        <position position="43"/>
    </location>
</feature>
<evidence type="ECO:0000259" key="3">
    <source>
        <dbReference type="Pfam" id="PF22636"/>
    </source>
</evidence>
<sequence>MKQTLQPGISRTARIDIDRDRTIDFMGDECRVYSTPDLVRDIEMTARDLLLEHSDPGEDSVGTRVAIDHLAATLLGMWVEIEVTVTGVKGRMVELEVGARDALDQVARGSHNRFVVDVTTTAGRLRAKAEKAAGAE</sequence>
<dbReference type="Pfam" id="PF22636">
    <property type="entry name" value="FlK"/>
    <property type="match status" value="1"/>
</dbReference>
<dbReference type="InterPro" id="IPR029069">
    <property type="entry name" value="HotDog_dom_sf"/>
</dbReference>
<feature type="domain" description="Fluoroacetyl-CoA-specific thioesterase-like" evidence="3">
    <location>
        <begin position="18"/>
        <end position="117"/>
    </location>
</feature>
<evidence type="ECO:0000256" key="1">
    <source>
        <dbReference type="PIRSR" id="PIRSR014972-1"/>
    </source>
</evidence>
<dbReference type="InterPro" id="IPR054485">
    <property type="entry name" value="FlK-like_dom"/>
</dbReference>
<comment type="caution">
    <text evidence="4">The sequence shown here is derived from an EMBL/GenBank/DDBJ whole genome shotgun (WGS) entry which is preliminary data.</text>
</comment>
<dbReference type="PANTHER" id="PTHR36934:SF1">
    <property type="entry name" value="THIOESTERASE DOMAIN-CONTAINING PROTEIN"/>
    <property type="match status" value="1"/>
</dbReference>
<feature type="binding site" evidence="2">
    <location>
        <position position="113"/>
    </location>
    <ligand>
        <name>substrate</name>
    </ligand>
</feature>
<dbReference type="EMBL" id="DRKP01000046">
    <property type="protein sequence ID" value="HEB95529.1"/>
    <property type="molecule type" value="Genomic_DNA"/>
</dbReference>
<evidence type="ECO:0000256" key="2">
    <source>
        <dbReference type="PIRSR" id="PIRSR014972-2"/>
    </source>
</evidence>
<dbReference type="InterPro" id="IPR025540">
    <property type="entry name" value="FlK"/>
</dbReference>
<feature type="binding site" evidence="2">
    <location>
        <position position="62"/>
    </location>
    <ligand>
        <name>substrate</name>
    </ligand>
</feature>
<accession>A0A831RN31</accession>
<dbReference type="Proteomes" id="UP000886251">
    <property type="component" value="Unassembled WGS sequence"/>
</dbReference>
<protein>
    <submittedName>
        <fullName evidence="4">LysR family transcriptional regulator</fullName>
    </submittedName>
</protein>
<reference evidence="4" key="1">
    <citation type="journal article" date="2020" name="mSystems">
        <title>Genome- and Community-Level Interaction Insights into Carbon Utilization and Element Cycling Functions of Hydrothermarchaeota in Hydrothermal Sediment.</title>
        <authorList>
            <person name="Zhou Z."/>
            <person name="Liu Y."/>
            <person name="Xu W."/>
            <person name="Pan J."/>
            <person name="Luo Z.H."/>
            <person name="Li M."/>
        </authorList>
    </citation>
    <scope>NUCLEOTIDE SEQUENCE [LARGE SCALE GENOMIC DNA]</scope>
    <source>
        <strain evidence="4">HyVt-443</strain>
    </source>
</reference>
<organism evidence="4">
    <name type="scientific">Sedimenticola thiotaurini</name>
    <dbReference type="NCBI Taxonomy" id="1543721"/>
    <lineage>
        <taxon>Bacteria</taxon>
        <taxon>Pseudomonadati</taxon>
        <taxon>Pseudomonadota</taxon>
        <taxon>Gammaproteobacteria</taxon>
        <taxon>Chromatiales</taxon>
        <taxon>Sedimenticolaceae</taxon>
        <taxon>Sedimenticola</taxon>
    </lineage>
</organism>
<gene>
    <name evidence="4" type="ORF">ENI96_03745</name>
</gene>
<feature type="active site" evidence="1">
    <location>
        <position position="69"/>
    </location>
</feature>
<dbReference type="AlphaFoldDB" id="A0A831RN31"/>
<dbReference type="Gene3D" id="3.10.129.10">
    <property type="entry name" value="Hotdog Thioesterase"/>
    <property type="match status" value="1"/>
</dbReference>